<evidence type="ECO:0000313" key="3">
    <source>
        <dbReference type="Proteomes" id="UP001586593"/>
    </source>
</evidence>
<comment type="caution">
    <text evidence="2">The sequence shown here is derived from an EMBL/GenBank/DDBJ whole genome shotgun (WGS) entry which is preliminary data.</text>
</comment>
<dbReference type="EMBL" id="JAZHXJ010002513">
    <property type="protein sequence ID" value="KAL1838202.1"/>
    <property type="molecule type" value="Genomic_DNA"/>
</dbReference>
<gene>
    <name evidence="2" type="ORF">VTK73DRAFT_4428</name>
</gene>
<accession>A0ABR3V9H0</accession>
<name>A0ABR3V9H0_9PEZI</name>
<proteinExistence type="predicted"/>
<protein>
    <submittedName>
        <fullName evidence="2">Uncharacterized protein</fullName>
    </submittedName>
</protein>
<evidence type="ECO:0000256" key="1">
    <source>
        <dbReference type="SAM" id="MobiDB-lite"/>
    </source>
</evidence>
<organism evidence="2 3">
    <name type="scientific">Phialemonium thermophilum</name>
    <dbReference type="NCBI Taxonomy" id="223376"/>
    <lineage>
        <taxon>Eukaryota</taxon>
        <taxon>Fungi</taxon>
        <taxon>Dikarya</taxon>
        <taxon>Ascomycota</taxon>
        <taxon>Pezizomycotina</taxon>
        <taxon>Sordariomycetes</taxon>
        <taxon>Sordariomycetidae</taxon>
        <taxon>Cephalothecales</taxon>
        <taxon>Cephalothecaceae</taxon>
        <taxon>Phialemonium</taxon>
    </lineage>
</organism>
<reference evidence="2 3" key="1">
    <citation type="journal article" date="2024" name="Commun. Biol.">
        <title>Comparative genomic analysis of thermophilic fungi reveals convergent evolutionary adaptations and gene losses.</title>
        <authorList>
            <person name="Steindorff A.S."/>
            <person name="Aguilar-Pontes M.V."/>
            <person name="Robinson A.J."/>
            <person name="Andreopoulos B."/>
            <person name="LaButti K."/>
            <person name="Kuo A."/>
            <person name="Mondo S."/>
            <person name="Riley R."/>
            <person name="Otillar R."/>
            <person name="Haridas S."/>
            <person name="Lipzen A."/>
            <person name="Grimwood J."/>
            <person name="Schmutz J."/>
            <person name="Clum A."/>
            <person name="Reid I.D."/>
            <person name="Moisan M.C."/>
            <person name="Butler G."/>
            <person name="Nguyen T.T.M."/>
            <person name="Dewar K."/>
            <person name="Conant G."/>
            <person name="Drula E."/>
            <person name="Henrissat B."/>
            <person name="Hansel C."/>
            <person name="Singer S."/>
            <person name="Hutchinson M.I."/>
            <person name="de Vries R.P."/>
            <person name="Natvig D.O."/>
            <person name="Powell A.J."/>
            <person name="Tsang A."/>
            <person name="Grigoriev I.V."/>
        </authorList>
    </citation>
    <scope>NUCLEOTIDE SEQUENCE [LARGE SCALE GENOMIC DNA]</scope>
    <source>
        <strain evidence="2 3">ATCC 24622</strain>
    </source>
</reference>
<feature type="compositionally biased region" description="Polar residues" evidence="1">
    <location>
        <begin position="74"/>
        <end position="89"/>
    </location>
</feature>
<evidence type="ECO:0000313" key="2">
    <source>
        <dbReference type="EMBL" id="KAL1838202.1"/>
    </source>
</evidence>
<sequence>MTDQSASPVRWPFCSRRRPCTARMLAPASSTVAMQGVDEAVDQVRVLLQEGAVAALARDPLRAAQVQVDGVTNCTNSGRSKAGLPSSQGVGVGACDAETGEVEDKEGEGEAEEEEFVSVTPPQGSRVG</sequence>
<dbReference type="Proteomes" id="UP001586593">
    <property type="component" value="Unassembled WGS sequence"/>
</dbReference>
<keyword evidence="3" id="KW-1185">Reference proteome</keyword>
<feature type="compositionally biased region" description="Acidic residues" evidence="1">
    <location>
        <begin position="98"/>
        <end position="116"/>
    </location>
</feature>
<feature type="region of interest" description="Disordered" evidence="1">
    <location>
        <begin position="74"/>
        <end position="128"/>
    </location>
</feature>